<dbReference type="NCBIfam" id="TIGR01640">
    <property type="entry name" value="F_box_assoc_1"/>
    <property type="match status" value="1"/>
</dbReference>
<evidence type="ECO:0000313" key="4">
    <source>
        <dbReference type="Proteomes" id="UP001187192"/>
    </source>
</evidence>
<gene>
    <name evidence="3" type="ORF">TIFTF001_010275</name>
</gene>
<dbReference type="Pfam" id="PF07734">
    <property type="entry name" value="FBA_1"/>
    <property type="match status" value="1"/>
</dbReference>
<accession>A0AA88AIR3</accession>
<dbReference type="InterPro" id="IPR055290">
    <property type="entry name" value="At3g26010-like"/>
</dbReference>
<comment type="caution">
    <text evidence="3">The sequence shown here is derived from an EMBL/GenBank/DDBJ whole genome shotgun (WGS) entry which is preliminary data.</text>
</comment>
<dbReference type="InterPro" id="IPR006527">
    <property type="entry name" value="F-box-assoc_dom_typ1"/>
</dbReference>
<feature type="domain" description="F-box" evidence="2">
    <location>
        <begin position="33"/>
        <end position="73"/>
    </location>
</feature>
<protein>
    <recommendedName>
        <fullName evidence="2">F-box domain-containing protein</fullName>
    </recommendedName>
</protein>
<proteinExistence type="predicted"/>
<dbReference type="InterPro" id="IPR017451">
    <property type="entry name" value="F-box-assoc_interact_dom"/>
</dbReference>
<dbReference type="SUPFAM" id="SSF81383">
    <property type="entry name" value="F-box domain"/>
    <property type="match status" value="1"/>
</dbReference>
<sequence>MSSTKRTISSQNATSGTASTSSPPSYSAEKIAGNDDLLNEILLRLPIKSLVKIKSVSKHWLSLISNPDFSRHRSPFPTSASGLFFAKHSRSRRARLEFDFIDLNHNSNPAHPPFRSLAVTDNRPGIKILQSCNGLLLCCTSQAFRPTTNYYVYNPTTKHYTVLPQLVFPRCTFRAIYGVTLAFDPSKSPHYKVICIRNSDVADGQFQIEIYSSETGPWRISSLGSFAADFTTQFDDGVFWNGAVHWFCPSGTSLYFKIDEERLCEMPMLPVPDDSETYNRMLGYFGESRDHMHFVDHIHENGEIRVNVYEMERDYSRWFVKYRVDLSQVSTAFPEVIPSSLIQRLASQEHLFSILCVVRGELDEDSCLVFGVPGKVLRYNFESKTLYRHGGEF</sequence>
<reference evidence="3" key="1">
    <citation type="submission" date="2023-07" db="EMBL/GenBank/DDBJ databases">
        <title>draft genome sequence of fig (Ficus carica).</title>
        <authorList>
            <person name="Takahashi T."/>
            <person name="Nishimura K."/>
        </authorList>
    </citation>
    <scope>NUCLEOTIDE SEQUENCE</scope>
</reference>
<dbReference type="SMART" id="SM00256">
    <property type="entry name" value="FBOX"/>
    <property type="match status" value="1"/>
</dbReference>
<keyword evidence="4" id="KW-1185">Reference proteome</keyword>
<dbReference type="PANTHER" id="PTHR35546:SF25">
    <property type="entry name" value="F-BOX DOMAIN-CONTAINING PROTEIN"/>
    <property type="match status" value="1"/>
</dbReference>
<dbReference type="PANTHER" id="PTHR35546">
    <property type="entry name" value="F-BOX PROTEIN INTERACTION DOMAIN PROTEIN-RELATED"/>
    <property type="match status" value="1"/>
</dbReference>
<organism evidence="3 4">
    <name type="scientific">Ficus carica</name>
    <name type="common">Common fig</name>
    <dbReference type="NCBI Taxonomy" id="3494"/>
    <lineage>
        <taxon>Eukaryota</taxon>
        <taxon>Viridiplantae</taxon>
        <taxon>Streptophyta</taxon>
        <taxon>Embryophyta</taxon>
        <taxon>Tracheophyta</taxon>
        <taxon>Spermatophyta</taxon>
        <taxon>Magnoliopsida</taxon>
        <taxon>eudicotyledons</taxon>
        <taxon>Gunneridae</taxon>
        <taxon>Pentapetalae</taxon>
        <taxon>rosids</taxon>
        <taxon>fabids</taxon>
        <taxon>Rosales</taxon>
        <taxon>Moraceae</taxon>
        <taxon>Ficeae</taxon>
        <taxon>Ficus</taxon>
    </lineage>
</organism>
<dbReference type="AlphaFoldDB" id="A0AA88AIR3"/>
<dbReference type="InterPro" id="IPR036047">
    <property type="entry name" value="F-box-like_dom_sf"/>
</dbReference>
<dbReference type="CDD" id="cd22157">
    <property type="entry name" value="F-box_AtFBW1-like"/>
    <property type="match status" value="1"/>
</dbReference>
<dbReference type="Gene3D" id="1.20.1280.50">
    <property type="match status" value="1"/>
</dbReference>
<dbReference type="EMBL" id="BTGU01000012">
    <property type="protein sequence ID" value="GMN41046.1"/>
    <property type="molecule type" value="Genomic_DNA"/>
</dbReference>
<feature type="compositionally biased region" description="Low complexity" evidence="1">
    <location>
        <begin position="9"/>
        <end position="27"/>
    </location>
</feature>
<evidence type="ECO:0000259" key="2">
    <source>
        <dbReference type="SMART" id="SM00256"/>
    </source>
</evidence>
<dbReference type="Proteomes" id="UP001187192">
    <property type="component" value="Unassembled WGS sequence"/>
</dbReference>
<dbReference type="Pfam" id="PF00646">
    <property type="entry name" value="F-box"/>
    <property type="match status" value="1"/>
</dbReference>
<name>A0AA88AIR3_FICCA</name>
<evidence type="ECO:0000313" key="3">
    <source>
        <dbReference type="EMBL" id="GMN41046.1"/>
    </source>
</evidence>
<dbReference type="InterPro" id="IPR001810">
    <property type="entry name" value="F-box_dom"/>
</dbReference>
<feature type="region of interest" description="Disordered" evidence="1">
    <location>
        <begin position="1"/>
        <end position="27"/>
    </location>
</feature>
<evidence type="ECO:0000256" key="1">
    <source>
        <dbReference type="SAM" id="MobiDB-lite"/>
    </source>
</evidence>